<organism evidence="3 4">
    <name type="scientific">Candidatus Methanocrinis alkalitolerans</name>
    <dbReference type="NCBI Taxonomy" id="3033395"/>
    <lineage>
        <taxon>Archaea</taxon>
        <taxon>Methanobacteriati</taxon>
        <taxon>Methanobacteriota</taxon>
        <taxon>Stenosarchaea group</taxon>
        <taxon>Methanomicrobia</taxon>
        <taxon>Methanotrichales</taxon>
        <taxon>Methanotrichaceae</taxon>
        <taxon>Methanocrinis</taxon>
    </lineage>
</organism>
<evidence type="ECO:0000313" key="3">
    <source>
        <dbReference type="EMBL" id="MDF0594129.1"/>
    </source>
</evidence>
<accession>A0ABT5XHF9</accession>
<dbReference type="RefSeq" id="WP_316969826.1">
    <property type="nucleotide sequence ID" value="NZ_JARFPL010000047.1"/>
</dbReference>
<gene>
    <name evidence="3" type="ORF">P0O24_11110</name>
</gene>
<dbReference type="EMBL" id="JARFPL010000047">
    <property type="protein sequence ID" value="MDF0594129.1"/>
    <property type="molecule type" value="Genomic_DNA"/>
</dbReference>
<evidence type="ECO:0000256" key="1">
    <source>
        <dbReference type="SAM" id="Coils"/>
    </source>
</evidence>
<name>A0ABT5XHF9_9EURY</name>
<dbReference type="Proteomes" id="UP001215956">
    <property type="component" value="Unassembled WGS sequence"/>
</dbReference>
<protein>
    <recommendedName>
        <fullName evidence="5">Coiled coil domain-containing protein</fullName>
    </recommendedName>
</protein>
<keyword evidence="4" id="KW-1185">Reference proteome</keyword>
<comment type="caution">
    <text evidence="3">The sequence shown here is derived from an EMBL/GenBank/DDBJ whole genome shotgun (WGS) entry which is preliminary data.</text>
</comment>
<reference evidence="3 4" key="1">
    <citation type="submission" date="2023-03" db="EMBL/GenBank/DDBJ databases">
        <title>Whole genome sequencing of Methanotrichaceae archaeon M04Ac.</title>
        <authorList>
            <person name="Khomyakova M.A."/>
            <person name="Merkel A.Y."/>
            <person name="Slobodkin A.I."/>
        </authorList>
    </citation>
    <scope>NUCLEOTIDE SEQUENCE [LARGE SCALE GENOMIC DNA]</scope>
    <source>
        <strain evidence="3 4">M04Ac</strain>
    </source>
</reference>
<evidence type="ECO:0000256" key="2">
    <source>
        <dbReference type="SAM" id="MobiDB-lite"/>
    </source>
</evidence>
<feature type="region of interest" description="Disordered" evidence="2">
    <location>
        <begin position="1"/>
        <end position="30"/>
    </location>
</feature>
<keyword evidence="1" id="KW-0175">Coiled coil</keyword>
<sequence length="122" mass="13977">MAEELAEKVSLIKPGPGTATVPPQEKEQTEKEAFIEETKARMDEWSAELEELKAKAERAEGDLKYRYKEEIDMLREKQKIAQEKLAELERATDTSWTDFKEGISSALMDIRKAMEDAKAKLK</sequence>
<evidence type="ECO:0008006" key="5">
    <source>
        <dbReference type="Google" id="ProtNLM"/>
    </source>
</evidence>
<proteinExistence type="predicted"/>
<dbReference type="SUPFAM" id="SSF58113">
    <property type="entry name" value="Apolipoprotein A-I"/>
    <property type="match status" value="1"/>
</dbReference>
<evidence type="ECO:0000313" key="4">
    <source>
        <dbReference type="Proteomes" id="UP001215956"/>
    </source>
</evidence>
<feature type="coiled-coil region" evidence="1">
    <location>
        <begin position="35"/>
        <end position="94"/>
    </location>
</feature>